<name>A0A4P9IXQ6_9GAMM</name>
<evidence type="ECO:0000256" key="1">
    <source>
        <dbReference type="SAM" id="MobiDB-lite"/>
    </source>
</evidence>
<feature type="region of interest" description="Disordered" evidence="1">
    <location>
        <begin position="26"/>
        <end position="45"/>
    </location>
</feature>
<protein>
    <recommendedName>
        <fullName evidence="5">Lipoprotein</fullName>
    </recommendedName>
</protein>
<dbReference type="EMBL" id="CP040558">
    <property type="protein sequence ID" value="QCU73147.1"/>
    <property type="molecule type" value="Genomic_DNA"/>
</dbReference>
<dbReference type="RefSeq" id="WP_138488505.1">
    <property type="nucleotide sequence ID" value="NZ_CP040558.1"/>
</dbReference>
<organism evidence="3 4">
    <name type="scientific">Pseudoalteromonas distincta</name>
    <dbReference type="NCBI Taxonomy" id="77608"/>
    <lineage>
        <taxon>Bacteria</taxon>
        <taxon>Pseudomonadati</taxon>
        <taxon>Pseudomonadota</taxon>
        <taxon>Gammaproteobacteria</taxon>
        <taxon>Alteromonadales</taxon>
        <taxon>Pseudoalteromonadaceae</taxon>
        <taxon>Pseudoalteromonas</taxon>
    </lineage>
</organism>
<sequence length="413" mass="44772">MKRNVNYVWVLILTLLLTACGGGGGSDPSESTNTSTGGGGSTGSVTTEAPKVVSFTVDNELSCTATVKCENIITVEVDAEITGAKFQLNGAQGDIVFSDSFLTLPDSGEITFDSTKTFKLNVTSQTAGEVSIELVAITDANGTYDIDNASAVIMFAEQPVQSQLGTSIIYFNPLNDAELSSTGEQDENTVIATSITVTRYKRNEDGEYVQESQDVVILDSENKFEQQLAVGDYYEYIAVSTSFAELETSRQFSISRGGLATNTMMLYPVGVTAEEVAAQKEAHELGEHNLFTYYINDFTYNWVDRKPLSVKYDAELEFIVNSFSLVDSSTSSVEILSNLNFNLKVKDTNFNVDITPDTQLYDFVPLSAGTVSIEFALSNFTAGNQTLELDMRIAGSQTIGGFSETAVEIEILE</sequence>
<dbReference type="KEGG" id="pdv:FFU37_01120"/>
<dbReference type="GeneID" id="88774230"/>
<dbReference type="Proteomes" id="UP000310065">
    <property type="component" value="Chromosome L1"/>
</dbReference>
<reference evidence="3 4" key="1">
    <citation type="submission" date="2019-05" db="EMBL/GenBank/DDBJ databases">
        <title>Complete genome sequence of Pseudoalteromonas sp. 16-SW-7(T) isolated from the Okhotsk Sea, Russia.</title>
        <authorList>
            <person name="Nguyen T.H."/>
            <person name="Nedashkovskaya O.I."/>
            <person name="Kim S.-G."/>
        </authorList>
    </citation>
    <scope>NUCLEOTIDE SEQUENCE [LARGE SCALE GENOMIC DNA]</scope>
    <source>
        <strain evidence="3 4">16-SW-7</strain>
    </source>
</reference>
<accession>A0A4P9IXQ6</accession>
<proteinExistence type="predicted"/>
<evidence type="ECO:0000313" key="4">
    <source>
        <dbReference type="Proteomes" id="UP000310065"/>
    </source>
</evidence>
<evidence type="ECO:0000256" key="2">
    <source>
        <dbReference type="SAM" id="SignalP"/>
    </source>
</evidence>
<feature type="signal peptide" evidence="2">
    <location>
        <begin position="1"/>
        <end position="21"/>
    </location>
</feature>
<feature type="chain" id="PRO_5020878525" description="Lipoprotein" evidence="2">
    <location>
        <begin position="22"/>
        <end position="413"/>
    </location>
</feature>
<evidence type="ECO:0000313" key="3">
    <source>
        <dbReference type="EMBL" id="QCU73147.1"/>
    </source>
</evidence>
<dbReference type="PROSITE" id="PS51257">
    <property type="entry name" value="PROKAR_LIPOPROTEIN"/>
    <property type="match status" value="1"/>
</dbReference>
<gene>
    <name evidence="3" type="ORF">FFU37_01120</name>
</gene>
<evidence type="ECO:0008006" key="5">
    <source>
        <dbReference type="Google" id="ProtNLM"/>
    </source>
</evidence>
<dbReference type="AlphaFoldDB" id="A0A4P9IXQ6"/>
<keyword evidence="2" id="KW-0732">Signal</keyword>